<dbReference type="Pfam" id="PF07002">
    <property type="entry name" value="Copine"/>
    <property type="match status" value="1"/>
</dbReference>
<feature type="transmembrane region" description="Helical" evidence="5">
    <location>
        <begin position="191"/>
        <end position="212"/>
    </location>
</feature>
<dbReference type="EMBL" id="JADBGQ010000005">
    <property type="protein sequence ID" value="KAG5399424.1"/>
    <property type="molecule type" value="Genomic_DNA"/>
</dbReference>
<dbReference type="InterPro" id="IPR010734">
    <property type="entry name" value="Copine_C"/>
</dbReference>
<organism evidence="7 8">
    <name type="scientific">Brassica rapa subsp. trilocularis</name>
    <dbReference type="NCBI Taxonomy" id="1813537"/>
    <lineage>
        <taxon>Eukaryota</taxon>
        <taxon>Viridiplantae</taxon>
        <taxon>Streptophyta</taxon>
        <taxon>Embryophyta</taxon>
        <taxon>Tracheophyta</taxon>
        <taxon>Spermatophyta</taxon>
        <taxon>Magnoliopsida</taxon>
        <taxon>eudicotyledons</taxon>
        <taxon>Gunneridae</taxon>
        <taxon>Pentapetalae</taxon>
        <taxon>rosids</taxon>
        <taxon>malvids</taxon>
        <taxon>Brassicales</taxon>
        <taxon>Brassicaceae</taxon>
        <taxon>Brassiceae</taxon>
        <taxon>Brassica</taxon>
    </lineage>
</organism>
<evidence type="ECO:0000313" key="7">
    <source>
        <dbReference type="EMBL" id="KAG5399424.1"/>
    </source>
</evidence>
<feature type="transmembrane region" description="Helical" evidence="5">
    <location>
        <begin position="261"/>
        <end position="284"/>
    </location>
</feature>
<dbReference type="InterPro" id="IPR036259">
    <property type="entry name" value="MFS_trans_sf"/>
</dbReference>
<dbReference type="InterPro" id="IPR001841">
    <property type="entry name" value="Znf_RING"/>
</dbReference>
<feature type="transmembrane region" description="Helical" evidence="5">
    <location>
        <begin position="518"/>
        <end position="542"/>
    </location>
</feature>
<feature type="transmembrane region" description="Helical" evidence="5">
    <location>
        <begin position="87"/>
        <end position="109"/>
    </location>
</feature>
<evidence type="ECO:0000256" key="1">
    <source>
        <dbReference type="ARBA" id="ARBA00000900"/>
    </source>
</evidence>
<feature type="transmembrane region" description="Helical" evidence="5">
    <location>
        <begin position="411"/>
        <end position="434"/>
    </location>
</feature>
<feature type="transmembrane region" description="Helical" evidence="5">
    <location>
        <begin position="158"/>
        <end position="176"/>
    </location>
</feature>
<name>A0ABQ7ML06_BRACM</name>
<feature type="transmembrane region" description="Helical" evidence="5">
    <location>
        <begin position="29"/>
        <end position="48"/>
    </location>
</feature>
<feature type="transmembrane region" description="Helical" evidence="5">
    <location>
        <begin position="121"/>
        <end position="146"/>
    </location>
</feature>
<feature type="transmembrane region" description="Helical" evidence="5">
    <location>
        <begin position="232"/>
        <end position="249"/>
    </location>
</feature>
<evidence type="ECO:0000256" key="5">
    <source>
        <dbReference type="SAM" id="Phobius"/>
    </source>
</evidence>
<keyword evidence="3" id="KW-0862">Zinc</keyword>
<comment type="catalytic activity">
    <reaction evidence="1">
        <text>S-ubiquitinyl-[E2 ubiquitin-conjugating enzyme]-L-cysteine + [acceptor protein]-L-lysine = [E2 ubiquitin-conjugating enzyme]-L-cysteine + N(6)-ubiquitinyl-[acceptor protein]-L-lysine.</text>
        <dbReference type="EC" id="2.3.2.27"/>
    </reaction>
</comment>
<feature type="transmembrane region" description="Helical" evidence="5">
    <location>
        <begin position="440"/>
        <end position="467"/>
    </location>
</feature>
<accession>A0ABQ7ML06</accession>
<dbReference type="InterPro" id="IPR036465">
    <property type="entry name" value="vWFA_dom_sf"/>
</dbReference>
<sequence length="1067" mass="117803">MKPPKRTTRAKEEDDVQSPPSMLQWWRRWTVLVAAIWIQAFTGTNFDFSAYSSDMKSSMGVSQSRLNYMAVASDLGKALGWSSGFAVAYFPVSAVLFSAAAMGLVGYGVQWLSIAADVIDLPYSLVLVCCSLAGLSICWFNTVCFVLCVRHFESNHSLALSLVVSFNGISAALYTLGHEVISGKSSASSDIYLLLNSLIPLFVSLLALWPVLTNPNSSESHASNRTRDETRIFIVFNVLALITCFYLLLPSLDTYLASSPLWHFLGAICLLLFPLCVPFLDYIYRALPSCFHHHSSGYAVVNIEEPKIPKSGRLDHEEIKSYDEWNKVGRLGDEHSLGMLVRSLEFWLYYLAYFCGGTIGLVYSNNLGQIAQSLGQSSSNAKSLVTLFSAFSFLGRLLSSAPDFTRKKLDYLTRTGWFTISLLPTPLAFFILAYSSKTALLQVATALIGLSSGFVFAAAVSVTSDLFGRNSVGVNQNILITNIPIGSLFYGYMAGSVYDKHATPSVVSDTLVCVGRRCYFATFLFWGCLSVVGLVCSLILFIRTRPVYHRRSRWIAGNVIESLIFFLKRVMIDNTAAYSFACKPLHETYCQPIVAHIRTDLELQVWNLNKYLMGGGNSKEDWRQEPPSSSSSSSWASHQSYPQSGPGSYNYPPPPSYSPAPSFGGQPPSYSQEEQGYAYPYPPPRPQPQPSQTHAAPSDRKKFDRRYSKISDNYASLDQVSEALGRAGLESSNLILGIDFTKSNEWTGAKSFSKKSLHHISNTLNPYEQAITIIGRTLAAFDEDNLIPCFGFGDASTHDQDVFSFYPEGRSCNGFEQVLARYRDIVPHLKLAGPTSFAPIIEMAMRVVEQSSGQYHVLVIIADGQVTRSVDTEHGQLSPQEQKTVDAIVKASALPLSIVLVGVGDGPWDMMQEFDDNIPSRAFDNFQFVNFTEIMSKNKEQSLKETEFALSALMEIPPQYKATTELGLLGRRNGNIPERIPLPPPVHGGSTFFNPSKASPTPSFEPSVPTYPMESKDVDDNQLCPICLSNPKNMAFGCGHQTCCECGPGLKVCPICRAPIQTRIKLY</sequence>
<protein>
    <recommendedName>
        <fullName evidence="2">RING-type E3 ubiquitin transferase</fullName>
        <ecNumber evidence="2">2.3.2.27</ecNumber>
    </recommendedName>
</protein>
<dbReference type="CDD" id="cd16729">
    <property type="entry name" value="RING-HC_RGLG_plant"/>
    <property type="match status" value="1"/>
</dbReference>
<feature type="region of interest" description="Disordered" evidence="4">
    <location>
        <begin position="617"/>
        <end position="702"/>
    </location>
</feature>
<dbReference type="InterPro" id="IPR013083">
    <property type="entry name" value="Znf_RING/FYVE/PHD"/>
</dbReference>
<evidence type="ECO:0000256" key="4">
    <source>
        <dbReference type="SAM" id="MobiDB-lite"/>
    </source>
</evidence>
<dbReference type="CDD" id="cd17354">
    <property type="entry name" value="MFS_Mch1p_like"/>
    <property type="match status" value="1"/>
</dbReference>
<dbReference type="Gene3D" id="3.30.40.10">
    <property type="entry name" value="Zinc/RING finger domain, C3HC4 (zinc finger)"/>
    <property type="match status" value="1"/>
</dbReference>
<keyword evidence="5" id="KW-0472">Membrane</keyword>
<evidence type="ECO:0000256" key="3">
    <source>
        <dbReference type="PROSITE-ProRule" id="PRU00175"/>
    </source>
</evidence>
<proteinExistence type="predicted"/>
<dbReference type="Proteomes" id="UP000823674">
    <property type="component" value="Chromosome A05"/>
</dbReference>
<dbReference type="InterPro" id="IPR010658">
    <property type="entry name" value="Nodulin-like"/>
</dbReference>
<feature type="transmembrane region" description="Helical" evidence="5">
    <location>
        <begin position="346"/>
        <end position="363"/>
    </location>
</feature>
<keyword evidence="5" id="KW-1133">Transmembrane helix</keyword>
<keyword evidence="5" id="KW-0812">Transmembrane</keyword>
<dbReference type="Gene3D" id="1.20.1250.20">
    <property type="entry name" value="MFS general substrate transporter like domains"/>
    <property type="match status" value="1"/>
</dbReference>
<dbReference type="Pfam" id="PF23262">
    <property type="entry name" value="NFD4_C"/>
    <property type="match status" value="1"/>
</dbReference>
<feature type="transmembrane region" description="Helical" evidence="5">
    <location>
        <begin position="383"/>
        <end position="399"/>
    </location>
</feature>
<feature type="compositionally biased region" description="Pro residues" evidence="4">
    <location>
        <begin position="680"/>
        <end position="689"/>
    </location>
</feature>
<evidence type="ECO:0000259" key="6">
    <source>
        <dbReference type="PROSITE" id="PS50089"/>
    </source>
</evidence>
<dbReference type="Pfam" id="PF06813">
    <property type="entry name" value="Nodulin-like"/>
    <property type="match status" value="1"/>
</dbReference>
<dbReference type="SUPFAM" id="SSF53300">
    <property type="entry name" value="vWA-like"/>
    <property type="match status" value="1"/>
</dbReference>
<evidence type="ECO:0000313" key="8">
    <source>
        <dbReference type="Proteomes" id="UP000823674"/>
    </source>
</evidence>
<dbReference type="PANTHER" id="PTHR45751">
    <property type="entry name" value="COPINE FAMILY PROTEIN 1"/>
    <property type="match status" value="1"/>
</dbReference>
<dbReference type="InterPro" id="IPR056555">
    <property type="entry name" value="NFD4_C"/>
</dbReference>
<dbReference type="PROSITE" id="PS50089">
    <property type="entry name" value="ZF_RING_2"/>
    <property type="match status" value="1"/>
</dbReference>
<keyword evidence="3" id="KW-0863">Zinc-finger</keyword>
<feature type="transmembrane region" description="Helical" evidence="5">
    <location>
        <begin position="479"/>
        <end position="498"/>
    </location>
</feature>
<dbReference type="EC" id="2.3.2.27" evidence="2"/>
<keyword evidence="8" id="KW-1185">Reference proteome</keyword>
<evidence type="ECO:0000256" key="2">
    <source>
        <dbReference type="ARBA" id="ARBA00012483"/>
    </source>
</evidence>
<dbReference type="Pfam" id="PF13920">
    <property type="entry name" value="zf-C3HC4_3"/>
    <property type="match status" value="1"/>
</dbReference>
<dbReference type="SMART" id="SM00327">
    <property type="entry name" value="VWA"/>
    <property type="match status" value="1"/>
</dbReference>
<feature type="compositionally biased region" description="Low complexity" evidence="4">
    <location>
        <begin position="625"/>
        <end position="650"/>
    </location>
</feature>
<dbReference type="SUPFAM" id="SSF57850">
    <property type="entry name" value="RING/U-box"/>
    <property type="match status" value="1"/>
</dbReference>
<dbReference type="SUPFAM" id="SSF103473">
    <property type="entry name" value="MFS general substrate transporter"/>
    <property type="match status" value="1"/>
</dbReference>
<dbReference type="InterPro" id="IPR002035">
    <property type="entry name" value="VWF_A"/>
</dbReference>
<dbReference type="InterPro" id="IPR052079">
    <property type="entry name" value="E3_ligase/Copine_domain"/>
</dbReference>
<dbReference type="PANTHER" id="PTHR45751:SF15">
    <property type="entry name" value="E3 UBIQUITIN-PROTEIN LIGASE RGLG1"/>
    <property type="match status" value="1"/>
</dbReference>
<comment type="caution">
    <text evidence="7">The sequence shown here is derived from an EMBL/GenBank/DDBJ whole genome shotgun (WGS) entry which is preliminary data.</text>
</comment>
<keyword evidence="3" id="KW-0479">Metal-binding</keyword>
<reference evidence="7 8" key="1">
    <citation type="submission" date="2021-03" db="EMBL/GenBank/DDBJ databases">
        <authorList>
            <person name="King G.J."/>
            <person name="Bancroft I."/>
            <person name="Baten A."/>
            <person name="Bloomfield J."/>
            <person name="Borpatragohain P."/>
            <person name="He Z."/>
            <person name="Irish N."/>
            <person name="Irwin J."/>
            <person name="Liu K."/>
            <person name="Mauleon R.P."/>
            <person name="Moore J."/>
            <person name="Morris R."/>
            <person name="Ostergaard L."/>
            <person name="Wang B."/>
            <person name="Wells R."/>
        </authorList>
    </citation>
    <scope>NUCLEOTIDE SEQUENCE [LARGE SCALE GENOMIC DNA]</scope>
    <source>
        <strain evidence="7">R-o-18</strain>
        <tissue evidence="7">Leaf</tissue>
    </source>
</reference>
<dbReference type="InterPro" id="IPR045317">
    <property type="entry name" value="RING-HC_RGLG1/2"/>
</dbReference>
<feature type="domain" description="RING-type" evidence="6">
    <location>
        <begin position="1024"/>
        <end position="1057"/>
    </location>
</feature>
<gene>
    <name evidence="7" type="primary">A05p055400.1_BraROA</name>
    <name evidence="7" type="ORF">IGI04_021238</name>
</gene>